<dbReference type="Proteomes" id="UP000092444">
    <property type="component" value="Unassembled WGS sequence"/>
</dbReference>
<dbReference type="EMBL" id="CCAG010019845">
    <property type="status" value="NOT_ANNOTATED_CDS"/>
    <property type="molecule type" value="Genomic_DNA"/>
</dbReference>
<evidence type="ECO:0000313" key="2">
    <source>
        <dbReference type="Proteomes" id="UP000092444"/>
    </source>
</evidence>
<keyword evidence="2" id="KW-1185">Reference proteome</keyword>
<dbReference type="EMBL" id="CCAG010019844">
    <property type="status" value="NOT_ANNOTATED_CDS"/>
    <property type="molecule type" value="Genomic_DNA"/>
</dbReference>
<dbReference type="EMBL" id="CCAG010019847">
    <property type="status" value="NOT_ANNOTATED_CDS"/>
    <property type="molecule type" value="Genomic_DNA"/>
</dbReference>
<name>A0A1B0GA85_GLOMM</name>
<accession>A0A1B0GA85</accession>
<dbReference type="AlphaFoldDB" id="A0A1B0GA85"/>
<protein>
    <submittedName>
        <fullName evidence="1">Uncharacterized protein</fullName>
    </submittedName>
</protein>
<dbReference type="EnsemblMetazoa" id="GMOY010222-RA">
    <property type="protein sequence ID" value="GMOY010222-PA"/>
    <property type="gene ID" value="GMOY010222"/>
</dbReference>
<organism evidence="1 2">
    <name type="scientific">Glossina morsitans morsitans</name>
    <name type="common">Savannah tsetse fly</name>
    <dbReference type="NCBI Taxonomy" id="37546"/>
    <lineage>
        <taxon>Eukaryota</taxon>
        <taxon>Metazoa</taxon>
        <taxon>Ecdysozoa</taxon>
        <taxon>Arthropoda</taxon>
        <taxon>Hexapoda</taxon>
        <taxon>Insecta</taxon>
        <taxon>Pterygota</taxon>
        <taxon>Neoptera</taxon>
        <taxon>Endopterygota</taxon>
        <taxon>Diptera</taxon>
        <taxon>Brachycera</taxon>
        <taxon>Muscomorpha</taxon>
        <taxon>Hippoboscoidea</taxon>
        <taxon>Glossinidae</taxon>
        <taxon>Glossina</taxon>
    </lineage>
</organism>
<proteinExistence type="predicted"/>
<reference evidence="1" key="1">
    <citation type="submission" date="2020-05" db="UniProtKB">
        <authorList>
            <consortium name="EnsemblMetazoa"/>
        </authorList>
    </citation>
    <scope>IDENTIFICATION</scope>
    <source>
        <strain evidence="1">Yale</strain>
    </source>
</reference>
<evidence type="ECO:0000313" key="1">
    <source>
        <dbReference type="EnsemblMetazoa" id="GMOY010222-PA"/>
    </source>
</evidence>
<sequence length="119" mass="13125">MILDPNIRSISEVVSNQISEVFNFFQASIIQTHSIGVENLCGKFGVCITPLGEFSTPPHIRGVAFTPNNVDDVDDWALKTGKTLAAMKTIYGFFSTAGFSVTWTGLHQPYYDMLSACER</sequence>
<dbReference type="EMBL" id="CCAG010019846">
    <property type="status" value="NOT_ANNOTATED_CDS"/>
    <property type="molecule type" value="Genomic_DNA"/>
</dbReference>